<reference evidence="1 2" key="1">
    <citation type="submission" date="2014-04" db="EMBL/GenBank/DDBJ databases">
        <authorList>
            <consortium name="DOE Joint Genome Institute"/>
            <person name="Kuo A."/>
            <person name="Ruytinx J."/>
            <person name="Rineau F."/>
            <person name="Colpaert J."/>
            <person name="Kohler A."/>
            <person name="Nagy L.G."/>
            <person name="Floudas D."/>
            <person name="Copeland A."/>
            <person name="Barry K.W."/>
            <person name="Cichocki N."/>
            <person name="Veneault-Fourrey C."/>
            <person name="LaButti K."/>
            <person name="Lindquist E.A."/>
            <person name="Lipzen A."/>
            <person name="Lundell T."/>
            <person name="Morin E."/>
            <person name="Murat C."/>
            <person name="Sun H."/>
            <person name="Tunlid A."/>
            <person name="Henrissat B."/>
            <person name="Grigoriev I.V."/>
            <person name="Hibbett D.S."/>
            <person name="Martin F."/>
            <person name="Nordberg H.P."/>
            <person name="Cantor M.N."/>
            <person name="Hua S.X."/>
        </authorList>
    </citation>
    <scope>NUCLEOTIDE SEQUENCE [LARGE SCALE GENOMIC DNA]</scope>
    <source>
        <strain evidence="1 2">UH-Slu-Lm8-n1</strain>
    </source>
</reference>
<proteinExistence type="predicted"/>
<reference evidence="2" key="2">
    <citation type="submission" date="2015-01" db="EMBL/GenBank/DDBJ databases">
        <title>Evolutionary Origins and Diversification of the Mycorrhizal Mutualists.</title>
        <authorList>
            <consortium name="DOE Joint Genome Institute"/>
            <consortium name="Mycorrhizal Genomics Consortium"/>
            <person name="Kohler A."/>
            <person name="Kuo A."/>
            <person name="Nagy L.G."/>
            <person name="Floudas D."/>
            <person name="Copeland A."/>
            <person name="Barry K.W."/>
            <person name="Cichocki N."/>
            <person name="Veneault-Fourrey C."/>
            <person name="LaButti K."/>
            <person name="Lindquist E.A."/>
            <person name="Lipzen A."/>
            <person name="Lundell T."/>
            <person name="Morin E."/>
            <person name="Murat C."/>
            <person name="Riley R."/>
            <person name="Ohm R."/>
            <person name="Sun H."/>
            <person name="Tunlid A."/>
            <person name="Henrissat B."/>
            <person name="Grigoriev I.V."/>
            <person name="Hibbett D.S."/>
            <person name="Martin F."/>
        </authorList>
    </citation>
    <scope>NUCLEOTIDE SEQUENCE [LARGE SCALE GENOMIC DNA]</scope>
    <source>
        <strain evidence="2">UH-Slu-Lm8-n1</strain>
    </source>
</reference>
<dbReference type="AlphaFoldDB" id="A0A0D0BH21"/>
<keyword evidence="2" id="KW-1185">Reference proteome</keyword>
<dbReference type="Proteomes" id="UP000054485">
    <property type="component" value="Unassembled WGS sequence"/>
</dbReference>
<gene>
    <name evidence="1" type="ORF">CY34DRAFT_142123</name>
</gene>
<dbReference type="HOGENOM" id="CLU_2528949_0_0_1"/>
<protein>
    <submittedName>
        <fullName evidence="1">Uncharacterized protein</fullName>
    </submittedName>
</protein>
<dbReference type="EMBL" id="KN835238">
    <property type="protein sequence ID" value="KIK42478.1"/>
    <property type="molecule type" value="Genomic_DNA"/>
</dbReference>
<name>A0A0D0BH21_9AGAM</name>
<organism evidence="1 2">
    <name type="scientific">Suillus luteus UH-Slu-Lm8-n1</name>
    <dbReference type="NCBI Taxonomy" id="930992"/>
    <lineage>
        <taxon>Eukaryota</taxon>
        <taxon>Fungi</taxon>
        <taxon>Dikarya</taxon>
        <taxon>Basidiomycota</taxon>
        <taxon>Agaricomycotina</taxon>
        <taxon>Agaricomycetes</taxon>
        <taxon>Agaricomycetidae</taxon>
        <taxon>Boletales</taxon>
        <taxon>Suillineae</taxon>
        <taxon>Suillaceae</taxon>
        <taxon>Suillus</taxon>
    </lineage>
</organism>
<accession>A0A0D0BH21</accession>
<dbReference type="InParanoid" id="A0A0D0BH21"/>
<evidence type="ECO:0000313" key="1">
    <source>
        <dbReference type="EMBL" id="KIK42478.1"/>
    </source>
</evidence>
<sequence>MRSLPTIIVLSRENYATVGSSPHVTVYKRLHRLAKSECCLFFSERCFCAPPRIQGIDKAVYSFFSSALHTGRTDCSSFKPYGSF</sequence>
<evidence type="ECO:0000313" key="2">
    <source>
        <dbReference type="Proteomes" id="UP000054485"/>
    </source>
</evidence>